<dbReference type="AlphaFoldDB" id="A0A4Q9MBZ0"/>
<sequence length="51" mass="5553">MRCDHSPYIPQTARSGATRQGVPLVVGICLTPGTPHGDTAHSEMFPKYSQR</sequence>
<protein>
    <submittedName>
        <fullName evidence="2">Uncharacterized protein</fullName>
    </submittedName>
</protein>
<evidence type="ECO:0000256" key="1">
    <source>
        <dbReference type="SAM" id="MobiDB-lite"/>
    </source>
</evidence>
<dbReference type="Proteomes" id="UP000292957">
    <property type="component" value="Unassembled WGS sequence"/>
</dbReference>
<dbReference type="EMBL" id="ML143503">
    <property type="protein sequence ID" value="TBU23492.1"/>
    <property type="molecule type" value="Genomic_DNA"/>
</dbReference>
<evidence type="ECO:0000313" key="2">
    <source>
        <dbReference type="EMBL" id="TBU23492.1"/>
    </source>
</evidence>
<accession>A0A4Q9MBZ0</accession>
<gene>
    <name evidence="2" type="ORF">BD311DRAFT_72393</name>
</gene>
<name>A0A4Q9MBZ0_9APHY</name>
<feature type="region of interest" description="Disordered" evidence="1">
    <location>
        <begin position="32"/>
        <end position="51"/>
    </location>
</feature>
<proteinExistence type="predicted"/>
<reference evidence="2" key="1">
    <citation type="submission" date="2019-01" db="EMBL/GenBank/DDBJ databases">
        <title>Draft genome sequences of three monokaryotic isolates of the white-rot basidiomycete fungus Dichomitus squalens.</title>
        <authorList>
            <consortium name="DOE Joint Genome Institute"/>
            <person name="Lopez S.C."/>
            <person name="Andreopoulos B."/>
            <person name="Pangilinan J."/>
            <person name="Lipzen A."/>
            <person name="Riley R."/>
            <person name="Ahrendt S."/>
            <person name="Ng V."/>
            <person name="Barry K."/>
            <person name="Daum C."/>
            <person name="Grigoriev I.V."/>
            <person name="Hilden K.S."/>
            <person name="Makela M.R."/>
            <person name="de Vries R.P."/>
        </authorList>
    </citation>
    <scope>NUCLEOTIDE SEQUENCE [LARGE SCALE GENOMIC DNA]</scope>
    <source>
        <strain evidence="2">OM18370.1</strain>
    </source>
</reference>
<organism evidence="2">
    <name type="scientific">Dichomitus squalens</name>
    <dbReference type="NCBI Taxonomy" id="114155"/>
    <lineage>
        <taxon>Eukaryota</taxon>
        <taxon>Fungi</taxon>
        <taxon>Dikarya</taxon>
        <taxon>Basidiomycota</taxon>
        <taxon>Agaricomycotina</taxon>
        <taxon>Agaricomycetes</taxon>
        <taxon>Polyporales</taxon>
        <taxon>Polyporaceae</taxon>
        <taxon>Dichomitus</taxon>
    </lineage>
</organism>